<name>A0ABS4SBH0_9BACI</name>
<evidence type="ECO:0008006" key="3">
    <source>
        <dbReference type="Google" id="ProtNLM"/>
    </source>
</evidence>
<proteinExistence type="predicted"/>
<sequence length="114" mass="13649">MNKLNKAETTSFHVELLSKLIDIHNYPFSKMIIEKNVTREEYNDLFRMLNTLDKQYRRQKKEGLLDFTILIIHFAGMLTEKLDPNQTIYALKKEGYYPSLMNVFIQIIEFNDIR</sequence>
<dbReference type="SUPFAM" id="SSF109915">
    <property type="entry name" value="Hypothetical protein YhaI"/>
    <property type="match status" value="1"/>
</dbReference>
<dbReference type="RefSeq" id="WP_029270868.1">
    <property type="nucleotide sequence ID" value="NZ_JAGIKX010000038.1"/>
</dbReference>
<accession>A0ABS4SBH0</accession>
<dbReference type="InterPro" id="IPR015058">
    <property type="entry name" value="DUF1878"/>
</dbReference>
<comment type="caution">
    <text evidence="1">The sequence shown here is derived from an EMBL/GenBank/DDBJ whole genome shotgun (WGS) entry which is preliminary data.</text>
</comment>
<protein>
    <recommendedName>
        <fullName evidence="3">DUF1878 family protein</fullName>
    </recommendedName>
</protein>
<evidence type="ECO:0000313" key="2">
    <source>
        <dbReference type="Proteomes" id="UP001519294"/>
    </source>
</evidence>
<dbReference type="InterPro" id="IPR035945">
    <property type="entry name" value="YhaI-like_sf"/>
</dbReference>
<gene>
    <name evidence="1" type="ORF">J2Z81_002825</name>
</gene>
<organism evidence="1 2">
    <name type="scientific">Virgibacillus alimentarius</name>
    <dbReference type="NCBI Taxonomy" id="698769"/>
    <lineage>
        <taxon>Bacteria</taxon>
        <taxon>Bacillati</taxon>
        <taxon>Bacillota</taxon>
        <taxon>Bacilli</taxon>
        <taxon>Bacillales</taxon>
        <taxon>Bacillaceae</taxon>
        <taxon>Virgibacillus</taxon>
    </lineage>
</organism>
<dbReference type="EMBL" id="JAGIKX010000038">
    <property type="protein sequence ID" value="MBP2258840.1"/>
    <property type="molecule type" value="Genomic_DNA"/>
</dbReference>
<dbReference type="Pfam" id="PF08963">
    <property type="entry name" value="DUF1878"/>
    <property type="match status" value="1"/>
</dbReference>
<keyword evidence="2" id="KW-1185">Reference proteome</keyword>
<evidence type="ECO:0000313" key="1">
    <source>
        <dbReference type="EMBL" id="MBP2258840.1"/>
    </source>
</evidence>
<dbReference type="Proteomes" id="UP001519294">
    <property type="component" value="Unassembled WGS sequence"/>
</dbReference>
<dbReference type="Gene3D" id="1.10.3750.10">
    <property type="entry name" value="YhaI-like"/>
    <property type="match status" value="1"/>
</dbReference>
<reference evidence="1 2" key="1">
    <citation type="submission" date="2021-03" db="EMBL/GenBank/DDBJ databases">
        <title>Genomic Encyclopedia of Type Strains, Phase IV (KMG-IV): sequencing the most valuable type-strain genomes for metagenomic binning, comparative biology and taxonomic classification.</title>
        <authorList>
            <person name="Goeker M."/>
        </authorList>
    </citation>
    <scope>NUCLEOTIDE SEQUENCE [LARGE SCALE GENOMIC DNA]</scope>
    <source>
        <strain evidence="1 2">DSM 25790</strain>
    </source>
</reference>